<dbReference type="PROSITE" id="PS00758">
    <property type="entry name" value="ARGE_DAPE_CPG2_1"/>
    <property type="match status" value="1"/>
</dbReference>
<dbReference type="InterPro" id="IPR036264">
    <property type="entry name" value="Bact_exopeptidase_dim_dom"/>
</dbReference>
<proteinExistence type="predicted"/>
<dbReference type="Pfam" id="PF07687">
    <property type="entry name" value="M20_dimer"/>
    <property type="match status" value="1"/>
</dbReference>
<feature type="domain" description="Peptidase M20 dimerisation" evidence="5">
    <location>
        <begin position="174"/>
        <end position="266"/>
    </location>
</feature>
<gene>
    <name evidence="6" type="ORF">GCM10023335_71320</name>
</gene>
<dbReference type="Proteomes" id="UP001501759">
    <property type="component" value="Unassembled WGS sequence"/>
</dbReference>
<dbReference type="CDD" id="cd03885">
    <property type="entry name" value="M20_CPDG2"/>
    <property type="match status" value="1"/>
</dbReference>
<accession>A0ABP9JI53</accession>
<reference evidence="7" key="1">
    <citation type="journal article" date="2019" name="Int. J. Syst. Evol. Microbiol.">
        <title>The Global Catalogue of Microorganisms (GCM) 10K type strain sequencing project: providing services to taxonomists for standard genome sequencing and annotation.</title>
        <authorList>
            <consortium name="The Broad Institute Genomics Platform"/>
            <consortium name="The Broad Institute Genome Sequencing Center for Infectious Disease"/>
            <person name="Wu L."/>
            <person name="Ma J."/>
        </authorList>
    </citation>
    <scope>NUCLEOTIDE SEQUENCE [LARGE SCALE GENOMIC DNA]</scope>
    <source>
        <strain evidence="7">JCM 18409</strain>
    </source>
</reference>
<keyword evidence="4" id="KW-0862">Zinc</keyword>
<dbReference type="InterPro" id="IPR050072">
    <property type="entry name" value="Peptidase_M20A"/>
</dbReference>
<dbReference type="Gene3D" id="3.40.630.10">
    <property type="entry name" value="Zn peptidases"/>
    <property type="match status" value="1"/>
</dbReference>
<evidence type="ECO:0000313" key="6">
    <source>
        <dbReference type="EMBL" id="GAA5030657.1"/>
    </source>
</evidence>
<dbReference type="InterPro" id="IPR002933">
    <property type="entry name" value="Peptidase_M20"/>
</dbReference>
<sequence length="374" mass="38111">MKHTALLAAAASQAPRMRAELAELVEQESFSSDLPALHACADLVAELGAQALGSAPRRLELGGRPHLLWPGSGDGDVLVLGHFDTVWPTGTLADWPFTVDGDVATGPGVFDMKAGIVQMFAALRLLPSSEGVAVLLTSDEEIGAPSSRKLIEDTARGCRAVLVPEPSAAGALKTARKGIGTYRLDVRGRAAHAGLEPEKGINATIEVARQVLRIAALGDSTVGTSVTPTVLSGGSSMNTVPEQASVQVDVRAWTAAELARVDAVLRELEPVAAGAALELDGGVNRYALEASHSADLFAAAAQEARALGLAPLRGAAVGGGSDGNFTAGLGVPTLDGLGAVGDHAHAPGEYADLSAMPQRAALMTALVGRLLGIG</sequence>
<dbReference type="EMBL" id="BAABKB010000033">
    <property type="protein sequence ID" value="GAA5030657.1"/>
    <property type="molecule type" value="Genomic_DNA"/>
</dbReference>
<evidence type="ECO:0000313" key="7">
    <source>
        <dbReference type="Proteomes" id="UP001501759"/>
    </source>
</evidence>
<organism evidence="6 7">
    <name type="scientific">Streptomyces siamensis</name>
    <dbReference type="NCBI Taxonomy" id="1274986"/>
    <lineage>
        <taxon>Bacteria</taxon>
        <taxon>Bacillati</taxon>
        <taxon>Actinomycetota</taxon>
        <taxon>Actinomycetes</taxon>
        <taxon>Kitasatosporales</taxon>
        <taxon>Streptomycetaceae</taxon>
        <taxon>Streptomyces</taxon>
    </lineage>
</organism>
<evidence type="ECO:0000259" key="5">
    <source>
        <dbReference type="Pfam" id="PF07687"/>
    </source>
</evidence>
<dbReference type="RefSeq" id="WP_345656934.1">
    <property type="nucleotide sequence ID" value="NZ_BAABKB010000033.1"/>
</dbReference>
<evidence type="ECO:0000256" key="2">
    <source>
        <dbReference type="ARBA" id="ARBA00022723"/>
    </source>
</evidence>
<dbReference type="SUPFAM" id="SSF55031">
    <property type="entry name" value="Bacterial exopeptidase dimerisation domain"/>
    <property type="match status" value="1"/>
</dbReference>
<dbReference type="PANTHER" id="PTHR43808">
    <property type="entry name" value="ACETYLORNITHINE DEACETYLASE"/>
    <property type="match status" value="1"/>
</dbReference>
<keyword evidence="2" id="KW-0479">Metal-binding</keyword>
<dbReference type="Gene3D" id="3.30.70.360">
    <property type="match status" value="1"/>
</dbReference>
<dbReference type="SUPFAM" id="SSF53187">
    <property type="entry name" value="Zn-dependent exopeptidases"/>
    <property type="match status" value="1"/>
</dbReference>
<dbReference type="InterPro" id="IPR011650">
    <property type="entry name" value="Peptidase_M20_dimer"/>
</dbReference>
<comment type="caution">
    <text evidence="6">The sequence shown here is derived from an EMBL/GenBank/DDBJ whole genome shotgun (WGS) entry which is preliminary data.</text>
</comment>
<comment type="cofactor">
    <cofactor evidence="1">
        <name>Zn(2+)</name>
        <dbReference type="ChEBI" id="CHEBI:29105"/>
    </cofactor>
</comment>
<dbReference type="InterPro" id="IPR017150">
    <property type="entry name" value="Pept_M20_glutamate_carboxypep"/>
</dbReference>
<protein>
    <submittedName>
        <fullName evidence="6">M20 family metallopeptidase</fullName>
    </submittedName>
</protein>
<dbReference type="PANTHER" id="PTHR43808:SF9">
    <property type="entry name" value="BLL0789 PROTEIN"/>
    <property type="match status" value="1"/>
</dbReference>
<keyword evidence="7" id="KW-1185">Reference proteome</keyword>
<evidence type="ECO:0000256" key="1">
    <source>
        <dbReference type="ARBA" id="ARBA00001947"/>
    </source>
</evidence>
<evidence type="ECO:0000256" key="4">
    <source>
        <dbReference type="ARBA" id="ARBA00022833"/>
    </source>
</evidence>
<dbReference type="InterPro" id="IPR001261">
    <property type="entry name" value="ArgE/DapE_CS"/>
</dbReference>
<dbReference type="Pfam" id="PF01546">
    <property type="entry name" value="Peptidase_M20"/>
    <property type="match status" value="1"/>
</dbReference>
<keyword evidence="3" id="KW-0378">Hydrolase</keyword>
<dbReference type="PIRSF" id="PIRSF037238">
    <property type="entry name" value="Carboxypeptidase_G2"/>
    <property type="match status" value="1"/>
</dbReference>
<evidence type="ECO:0000256" key="3">
    <source>
        <dbReference type="ARBA" id="ARBA00022801"/>
    </source>
</evidence>
<name>A0ABP9JI53_9ACTN</name>